<sequence>MFYSQSFPKSPAASAGARQLMERLDAELPESTLDDARLLVSELVANAVEHVPGDGAVEVRVDLADGRLRIEVTNDGPGFTYVPRAGNARDERGWGLHFTGLVANRWGIEENPTVVWFELDRP</sequence>
<keyword evidence="1" id="KW-0723">Serine/threonine-protein kinase</keyword>
<keyword evidence="4" id="KW-1185">Reference proteome</keyword>
<dbReference type="PANTHER" id="PTHR35526:SF3">
    <property type="entry name" value="ANTI-SIGMA-F FACTOR RSBW"/>
    <property type="match status" value="1"/>
</dbReference>
<dbReference type="EMBL" id="RBIL01000001">
    <property type="protein sequence ID" value="RKQ91229.1"/>
    <property type="molecule type" value="Genomic_DNA"/>
</dbReference>
<protein>
    <submittedName>
        <fullName evidence="3">Anti-sigma regulatory factor (Ser/Thr protein kinase)</fullName>
    </submittedName>
</protein>
<dbReference type="InterPro" id="IPR050267">
    <property type="entry name" value="Anti-sigma-factor_SerPK"/>
</dbReference>
<dbReference type="Pfam" id="PF13581">
    <property type="entry name" value="HATPase_c_2"/>
    <property type="match status" value="1"/>
</dbReference>
<dbReference type="CDD" id="cd16936">
    <property type="entry name" value="HATPase_RsbW-like"/>
    <property type="match status" value="1"/>
</dbReference>
<dbReference type="AlphaFoldDB" id="A0A660L9M4"/>
<accession>A0A660L9M4</accession>
<evidence type="ECO:0000259" key="2">
    <source>
        <dbReference type="Pfam" id="PF13581"/>
    </source>
</evidence>
<dbReference type="Proteomes" id="UP000278962">
    <property type="component" value="Unassembled WGS sequence"/>
</dbReference>
<name>A0A660L9M4_9ACTN</name>
<comment type="caution">
    <text evidence="3">The sequence shown here is derived from an EMBL/GenBank/DDBJ whole genome shotgun (WGS) entry which is preliminary data.</text>
</comment>
<dbReference type="RefSeq" id="WP_170178856.1">
    <property type="nucleotide sequence ID" value="NZ_RBIL01000001.1"/>
</dbReference>
<dbReference type="InterPro" id="IPR003594">
    <property type="entry name" value="HATPase_dom"/>
</dbReference>
<dbReference type="SUPFAM" id="SSF55874">
    <property type="entry name" value="ATPase domain of HSP90 chaperone/DNA topoisomerase II/histidine kinase"/>
    <property type="match status" value="1"/>
</dbReference>
<reference evidence="3 4" key="1">
    <citation type="submission" date="2018-10" db="EMBL/GenBank/DDBJ databases">
        <title>Genomic Encyclopedia of Archaeal and Bacterial Type Strains, Phase II (KMG-II): from individual species to whole genera.</title>
        <authorList>
            <person name="Goeker M."/>
        </authorList>
    </citation>
    <scope>NUCLEOTIDE SEQUENCE [LARGE SCALE GENOMIC DNA]</scope>
    <source>
        <strain evidence="3 4">DSM 14954</strain>
    </source>
</reference>
<evidence type="ECO:0000256" key="1">
    <source>
        <dbReference type="ARBA" id="ARBA00022527"/>
    </source>
</evidence>
<dbReference type="GO" id="GO:0004674">
    <property type="term" value="F:protein serine/threonine kinase activity"/>
    <property type="evidence" value="ECO:0007669"/>
    <property type="project" value="UniProtKB-KW"/>
</dbReference>
<feature type="domain" description="Histidine kinase/HSP90-like ATPase" evidence="2">
    <location>
        <begin position="7"/>
        <end position="115"/>
    </location>
</feature>
<dbReference type="Gene3D" id="3.30.565.10">
    <property type="entry name" value="Histidine kinase-like ATPase, C-terminal domain"/>
    <property type="match status" value="1"/>
</dbReference>
<dbReference type="InterPro" id="IPR036890">
    <property type="entry name" value="HATPase_C_sf"/>
</dbReference>
<keyword evidence="1" id="KW-0418">Kinase</keyword>
<evidence type="ECO:0000313" key="4">
    <source>
        <dbReference type="Proteomes" id="UP000278962"/>
    </source>
</evidence>
<proteinExistence type="predicted"/>
<dbReference type="PANTHER" id="PTHR35526">
    <property type="entry name" value="ANTI-SIGMA-F FACTOR RSBW-RELATED"/>
    <property type="match status" value="1"/>
</dbReference>
<evidence type="ECO:0000313" key="3">
    <source>
        <dbReference type="EMBL" id="RKQ91229.1"/>
    </source>
</evidence>
<keyword evidence="1" id="KW-0808">Transferase</keyword>
<gene>
    <name evidence="3" type="ORF">C8N24_1050</name>
</gene>
<organism evidence="3 4">
    <name type="scientific">Solirubrobacter pauli</name>
    <dbReference type="NCBI Taxonomy" id="166793"/>
    <lineage>
        <taxon>Bacteria</taxon>
        <taxon>Bacillati</taxon>
        <taxon>Actinomycetota</taxon>
        <taxon>Thermoleophilia</taxon>
        <taxon>Solirubrobacterales</taxon>
        <taxon>Solirubrobacteraceae</taxon>
        <taxon>Solirubrobacter</taxon>
    </lineage>
</organism>